<evidence type="ECO:0000256" key="1">
    <source>
        <dbReference type="ARBA" id="ARBA00022614"/>
    </source>
</evidence>
<feature type="chain" id="PRO_5018641488" description="Protein singed wings 2" evidence="5">
    <location>
        <begin position="21"/>
        <end position="490"/>
    </location>
</feature>
<dbReference type="Gene3D" id="3.80.10.10">
    <property type="entry name" value="Ribonuclease Inhibitor"/>
    <property type="match status" value="2"/>
</dbReference>
<keyword evidence="4" id="KW-0472">Membrane</keyword>
<evidence type="ECO:0000256" key="3">
    <source>
        <dbReference type="ARBA" id="ARBA00022737"/>
    </source>
</evidence>
<organism evidence="6 7">
    <name type="scientific">Penaeus vannamei</name>
    <name type="common">Whiteleg shrimp</name>
    <name type="synonym">Litopenaeus vannamei</name>
    <dbReference type="NCBI Taxonomy" id="6689"/>
    <lineage>
        <taxon>Eukaryota</taxon>
        <taxon>Metazoa</taxon>
        <taxon>Ecdysozoa</taxon>
        <taxon>Arthropoda</taxon>
        <taxon>Crustacea</taxon>
        <taxon>Multicrustacea</taxon>
        <taxon>Malacostraca</taxon>
        <taxon>Eumalacostraca</taxon>
        <taxon>Eucarida</taxon>
        <taxon>Decapoda</taxon>
        <taxon>Dendrobranchiata</taxon>
        <taxon>Penaeoidea</taxon>
        <taxon>Penaeidae</taxon>
        <taxon>Penaeus</taxon>
    </lineage>
</organism>
<proteinExistence type="predicted"/>
<feature type="signal peptide" evidence="5">
    <location>
        <begin position="1"/>
        <end position="20"/>
    </location>
</feature>
<evidence type="ECO:0000313" key="6">
    <source>
        <dbReference type="EMBL" id="ROT63338.1"/>
    </source>
</evidence>
<evidence type="ECO:0000256" key="2">
    <source>
        <dbReference type="ARBA" id="ARBA00022729"/>
    </source>
</evidence>
<evidence type="ECO:0000313" key="7">
    <source>
        <dbReference type="Proteomes" id="UP000283509"/>
    </source>
</evidence>
<dbReference type="EMBL" id="QCYY01003449">
    <property type="protein sequence ID" value="ROT63338.1"/>
    <property type="molecule type" value="Genomic_DNA"/>
</dbReference>
<sequence length="490" mass="55365">MWLQRWLTLCALTSATWVRAETTTVSEYDPAVSPTPPTGPCQLVEPTRVACEGLLALDEVAPSIPEESWSEVTTLAIENGRFLTLTLDDLLDLPSLHTLVFNQSQVSRWAVPTRKGVPAVSHLVLRECWDAEDQTLSLTRKMMLGLKGLEEIQILDCLLLNLEFSVLEAEKPLQLLRIEGGSLVCKNGNLWMLFWLESGQISVSADTTCFRHTTSLGFSLSFDGHPFLRIMGYLKEAVRDCPRVCSCEVRGMKSNGMPLQYAACEGRGVTTLPLTLPRFTSQLYLTDNNITDLDTLFTNENYRNLDHVILKNNQISYIDGDLFYNFLKNRSHNIHINLSNNRLRTFPVWALRKVHEDGKDTNLTIYNLVQLRGNPWDCRNCSFVEEFREFYQELVRHVVDILTDVAEIRCGERDTALDEQEEEEGAEDSHAGLSFLVTSPDELCPPESSAFLLKDAIYTILAVALLVFVVGLSYAVHLSKKRGQLFQLLQ</sequence>
<gene>
    <name evidence="6" type="ORF">C7M84_018789</name>
</gene>
<dbReference type="AlphaFoldDB" id="A0A3R7PYA6"/>
<evidence type="ECO:0008006" key="8">
    <source>
        <dbReference type="Google" id="ProtNLM"/>
    </source>
</evidence>
<dbReference type="PANTHER" id="PTHR24369:SF210">
    <property type="entry name" value="CHAOPTIN-RELATED"/>
    <property type="match status" value="1"/>
</dbReference>
<keyword evidence="4" id="KW-1133">Transmembrane helix</keyword>
<dbReference type="InterPro" id="IPR032675">
    <property type="entry name" value="LRR_dom_sf"/>
</dbReference>
<dbReference type="STRING" id="6689.A0A3R7PYA6"/>
<keyword evidence="7" id="KW-1185">Reference proteome</keyword>
<evidence type="ECO:0000256" key="5">
    <source>
        <dbReference type="SAM" id="SignalP"/>
    </source>
</evidence>
<keyword evidence="1" id="KW-0433">Leucine-rich repeat</keyword>
<accession>A0A3R7PYA6</accession>
<dbReference type="PANTHER" id="PTHR24369">
    <property type="entry name" value="ANTIGEN BSP, PUTATIVE-RELATED"/>
    <property type="match status" value="1"/>
</dbReference>
<name>A0A3R7PYA6_PENVA</name>
<protein>
    <recommendedName>
        <fullName evidence="8">Protein singed wings 2</fullName>
    </recommendedName>
</protein>
<dbReference type="InterPro" id="IPR050541">
    <property type="entry name" value="LRR_TM_domain-containing"/>
</dbReference>
<comment type="caution">
    <text evidence="6">The sequence shown here is derived from an EMBL/GenBank/DDBJ whole genome shotgun (WGS) entry which is preliminary data.</text>
</comment>
<keyword evidence="3" id="KW-0677">Repeat</keyword>
<dbReference type="OrthoDB" id="6343311at2759"/>
<keyword evidence="2 5" id="KW-0732">Signal</keyword>
<evidence type="ECO:0000256" key="4">
    <source>
        <dbReference type="SAM" id="Phobius"/>
    </source>
</evidence>
<reference evidence="6 7" key="2">
    <citation type="submission" date="2019-01" db="EMBL/GenBank/DDBJ databases">
        <title>The decoding of complex shrimp genome reveals the adaptation for benthos swimmer, frequently molting mechanism and breeding impact on genome.</title>
        <authorList>
            <person name="Sun Y."/>
            <person name="Gao Y."/>
            <person name="Yu Y."/>
        </authorList>
    </citation>
    <scope>NUCLEOTIDE SEQUENCE [LARGE SCALE GENOMIC DNA]</scope>
    <source>
        <tissue evidence="6">Muscle</tissue>
    </source>
</reference>
<keyword evidence="4" id="KW-0812">Transmembrane</keyword>
<dbReference type="Proteomes" id="UP000283509">
    <property type="component" value="Unassembled WGS sequence"/>
</dbReference>
<dbReference type="SUPFAM" id="SSF52058">
    <property type="entry name" value="L domain-like"/>
    <property type="match status" value="2"/>
</dbReference>
<dbReference type="GO" id="GO:0005886">
    <property type="term" value="C:plasma membrane"/>
    <property type="evidence" value="ECO:0007669"/>
    <property type="project" value="TreeGrafter"/>
</dbReference>
<feature type="transmembrane region" description="Helical" evidence="4">
    <location>
        <begin position="456"/>
        <end position="476"/>
    </location>
</feature>
<reference evidence="6 7" key="1">
    <citation type="submission" date="2018-04" db="EMBL/GenBank/DDBJ databases">
        <authorList>
            <person name="Zhang X."/>
            <person name="Yuan J."/>
            <person name="Li F."/>
            <person name="Xiang J."/>
        </authorList>
    </citation>
    <scope>NUCLEOTIDE SEQUENCE [LARGE SCALE GENOMIC DNA]</scope>
    <source>
        <tissue evidence="6">Muscle</tissue>
    </source>
</reference>